<sequence>MKVFVSSVMRGFEPERAAVRRAIELLRHDPVMAEGFGAQPHSSEIACVEQVRGSDVYLGVLGSRYGYKTPEGVSVTEAEYLEARQRGLRIVFFATRDQLDADQADFFARVGDYQQGYFVGFYSTPQDLQDAVVQALNDLQSTTGPAVSAADAGARLQQRFAVAPPRRGAPTFSVGIVPKRVDEWVPVGLLGDEAFRDDLKKLLLFGERPRLFDDRYGCLSQEGVDHVVLSQSGDGATDRSASVSLYQDGTILSVVTLAQPRGGFAAGDLAKSTIIDRRAVQEGVHGALRFADAVFQRLPRGGLLSDFYVWLCLSEFKHKLFGEPDQHRGNSISFPSLAVDDPLWIPIEPLSTSRPALVAGDLLATDLVERLARVFLAKGGYFPSPSDSRR</sequence>
<name>A0A5C6A8P8_9BACT</name>
<dbReference type="Pfam" id="PF13271">
    <property type="entry name" value="DUF4062"/>
    <property type="match status" value="1"/>
</dbReference>
<proteinExistence type="predicted"/>
<gene>
    <name evidence="2" type="ORF">Pla108_35390</name>
</gene>
<organism evidence="2 3">
    <name type="scientific">Botrimarina colliarenosi</name>
    <dbReference type="NCBI Taxonomy" id="2528001"/>
    <lineage>
        <taxon>Bacteria</taxon>
        <taxon>Pseudomonadati</taxon>
        <taxon>Planctomycetota</taxon>
        <taxon>Planctomycetia</taxon>
        <taxon>Pirellulales</taxon>
        <taxon>Lacipirellulaceae</taxon>
        <taxon>Botrimarina</taxon>
    </lineage>
</organism>
<evidence type="ECO:0000313" key="2">
    <source>
        <dbReference type="EMBL" id="TWT95391.1"/>
    </source>
</evidence>
<dbReference type="EMBL" id="SJPR01000005">
    <property type="protein sequence ID" value="TWT95391.1"/>
    <property type="molecule type" value="Genomic_DNA"/>
</dbReference>
<evidence type="ECO:0000259" key="1">
    <source>
        <dbReference type="Pfam" id="PF13271"/>
    </source>
</evidence>
<reference evidence="2 3" key="1">
    <citation type="submission" date="2019-02" db="EMBL/GenBank/DDBJ databases">
        <title>Deep-cultivation of Planctomycetes and their phenomic and genomic characterization uncovers novel biology.</title>
        <authorList>
            <person name="Wiegand S."/>
            <person name="Jogler M."/>
            <person name="Boedeker C."/>
            <person name="Pinto D."/>
            <person name="Vollmers J."/>
            <person name="Rivas-Marin E."/>
            <person name="Kohn T."/>
            <person name="Peeters S.H."/>
            <person name="Heuer A."/>
            <person name="Rast P."/>
            <person name="Oberbeckmann S."/>
            <person name="Bunk B."/>
            <person name="Jeske O."/>
            <person name="Meyerdierks A."/>
            <person name="Storesund J.E."/>
            <person name="Kallscheuer N."/>
            <person name="Luecker S."/>
            <person name="Lage O.M."/>
            <person name="Pohl T."/>
            <person name="Merkel B.J."/>
            <person name="Hornburger P."/>
            <person name="Mueller R.-W."/>
            <person name="Bruemmer F."/>
            <person name="Labrenz M."/>
            <person name="Spormann A.M."/>
            <person name="Op Den Camp H."/>
            <person name="Overmann J."/>
            <person name="Amann R."/>
            <person name="Jetten M.S.M."/>
            <person name="Mascher T."/>
            <person name="Medema M.H."/>
            <person name="Devos D.P."/>
            <person name="Kaster A.-K."/>
            <person name="Ovreas L."/>
            <person name="Rohde M."/>
            <person name="Galperin M.Y."/>
            <person name="Jogler C."/>
        </authorList>
    </citation>
    <scope>NUCLEOTIDE SEQUENCE [LARGE SCALE GENOMIC DNA]</scope>
    <source>
        <strain evidence="2 3">Pla108</strain>
    </source>
</reference>
<evidence type="ECO:0000313" key="3">
    <source>
        <dbReference type="Proteomes" id="UP000317421"/>
    </source>
</evidence>
<accession>A0A5C6A8P8</accession>
<dbReference type="Proteomes" id="UP000317421">
    <property type="component" value="Unassembled WGS sequence"/>
</dbReference>
<protein>
    <recommendedName>
        <fullName evidence="1">DUF4062 domain-containing protein</fullName>
    </recommendedName>
</protein>
<dbReference type="OrthoDB" id="72299at2"/>
<dbReference type="AlphaFoldDB" id="A0A5C6A8P8"/>
<dbReference type="InterPro" id="IPR025139">
    <property type="entry name" value="DUF4062"/>
</dbReference>
<keyword evidence="3" id="KW-1185">Reference proteome</keyword>
<comment type="caution">
    <text evidence="2">The sequence shown here is derived from an EMBL/GenBank/DDBJ whole genome shotgun (WGS) entry which is preliminary data.</text>
</comment>
<feature type="domain" description="DUF4062" evidence="1">
    <location>
        <begin position="2"/>
        <end position="83"/>
    </location>
</feature>
<dbReference type="RefSeq" id="WP_146446229.1">
    <property type="nucleotide sequence ID" value="NZ_SJPR01000005.1"/>
</dbReference>